<evidence type="ECO:0000256" key="4">
    <source>
        <dbReference type="SAM" id="MobiDB-lite"/>
    </source>
</evidence>
<accession>A0AAV4MXD8</accession>
<feature type="compositionally biased region" description="Basic and acidic residues" evidence="4">
    <location>
        <begin position="91"/>
        <end position="106"/>
    </location>
</feature>
<dbReference type="InterPro" id="IPR029190">
    <property type="entry name" value="Rrp14/SURF6_C"/>
</dbReference>
<feature type="compositionally biased region" description="Basic residues" evidence="4">
    <location>
        <begin position="107"/>
        <end position="139"/>
    </location>
</feature>
<dbReference type="Proteomes" id="UP001054945">
    <property type="component" value="Unassembled WGS sequence"/>
</dbReference>
<evidence type="ECO:0000313" key="7">
    <source>
        <dbReference type="Proteomes" id="UP001054945"/>
    </source>
</evidence>
<dbReference type="InterPro" id="IPR007019">
    <property type="entry name" value="SURF6"/>
</dbReference>
<feature type="compositionally biased region" description="Basic residues" evidence="4">
    <location>
        <begin position="81"/>
        <end position="90"/>
    </location>
</feature>
<evidence type="ECO:0000256" key="2">
    <source>
        <dbReference type="ARBA" id="ARBA00005904"/>
    </source>
</evidence>
<organism evidence="6 7">
    <name type="scientific">Caerostris extrusa</name>
    <name type="common">Bark spider</name>
    <name type="synonym">Caerostris bankana</name>
    <dbReference type="NCBI Taxonomy" id="172846"/>
    <lineage>
        <taxon>Eukaryota</taxon>
        <taxon>Metazoa</taxon>
        <taxon>Ecdysozoa</taxon>
        <taxon>Arthropoda</taxon>
        <taxon>Chelicerata</taxon>
        <taxon>Arachnida</taxon>
        <taxon>Araneae</taxon>
        <taxon>Araneomorphae</taxon>
        <taxon>Entelegynae</taxon>
        <taxon>Araneoidea</taxon>
        <taxon>Araneidae</taxon>
        <taxon>Caerostris</taxon>
    </lineage>
</organism>
<keyword evidence="7" id="KW-1185">Reference proteome</keyword>
<dbReference type="PANTHER" id="PTHR14369:SF0">
    <property type="entry name" value="SURFEIT LOCUS PROTEIN 6"/>
    <property type="match status" value="1"/>
</dbReference>
<evidence type="ECO:0000256" key="1">
    <source>
        <dbReference type="ARBA" id="ARBA00004123"/>
    </source>
</evidence>
<dbReference type="GO" id="GO:0005730">
    <property type="term" value="C:nucleolus"/>
    <property type="evidence" value="ECO:0007669"/>
    <property type="project" value="TreeGrafter"/>
</dbReference>
<dbReference type="GO" id="GO:0042273">
    <property type="term" value="P:ribosomal large subunit biogenesis"/>
    <property type="evidence" value="ECO:0007669"/>
    <property type="project" value="TreeGrafter"/>
</dbReference>
<proteinExistence type="inferred from homology"/>
<feature type="region of interest" description="Disordered" evidence="4">
    <location>
        <begin position="81"/>
        <end position="139"/>
    </location>
</feature>
<dbReference type="PANTHER" id="PTHR14369">
    <property type="entry name" value="SURFEIT LOCUS PROTEIN 6"/>
    <property type="match status" value="1"/>
</dbReference>
<evidence type="ECO:0000313" key="6">
    <source>
        <dbReference type="EMBL" id="GIX76581.1"/>
    </source>
</evidence>
<evidence type="ECO:0000259" key="5">
    <source>
        <dbReference type="Pfam" id="PF04935"/>
    </source>
</evidence>
<gene>
    <name evidence="6" type="ORF">CEXT_114511</name>
</gene>
<reference evidence="6 7" key="1">
    <citation type="submission" date="2021-06" db="EMBL/GenBank/DDBJ databases">
        <title>Caerostris extrusa draft genome.</title>
        <authorList>
            <person name="Kono N."/>
            <person name="Arakawa K."/>
        </authorList>
    </citation>
    <scope>NUCLEOTIDE SEQUENCE [LARGE SCALE GENOMIC DNA]</scope>
</reference>
<dbReference type="GO" id="GO:0003723">
    <property type="term" value="F:RNA binding"/>
    <property type="evidence" value="ECO:0007669"/>
    <property type="project" value="TreeGrafter"/>
</dbReference>
<comment type="similarity">
    <text evidence="2">Belongs to the SURF6 family.</text>
</comment>
<comment type="caution">
    <text evidence="6">The sequence shown here is derived from an EMBL/GenBank/DDBJ whole genome shotgun (WGS) entry which is preliminary data.</text>
</comment>
<protein>
    <recommendedName>
        <fullName evidence="5">Ribosomal RNA-processing protein 14/surfeit locus protein 6 C-terminal domain-containing protein</fullName>
    </recommendedName>
</protein>
<comment type="subcellular location">
    <subcellularLocation>
        <location evidence="1">Nucleus</location>
    </subcellularLocation>
</comment>
<sequence>MIFGKLDFSDDGIKSEKNKGKKIKALLTNAEKKKEKIEKLKSSDPEKAIAVEEKEKWKKAILLSENKKLKDDPELLKKSLKRKEKIKKKSAKEWQERKERVEERQQKRQKKRTKNIREKKKGKMDHKKKLAKKKGKIVP</sequence>
<name>A0AAV4MXD8_CAEEX</name>
<feature type="domain" description="Ribosomal RNA-processing protein 14/surfeit locus protein 6 C-terminal" evidence="5">
    <location>
        <begin position="2"/>
        <end position="129"/>
    </location>
</feature>
<dbReference type="EMBL" id="BPLR01002676">
    <property type="protein sequence ID" value="GIX76581.1"/>
    <property type="molecule type" value="Genomic_DNA"/>
</dbReference>
<keyword evidence="3" id="KW-0539">Nucleus</keyword>
<dbReference type="GO" id="GO:0042274">
    <property type="term" value="P:ribosomal small subunit biogenesis"/>
    <property type="evidence" value="ECO:0007669"/>
    <property type="project" value="TreeGrafter"/>
</dbReference>
<dbReference type="GO" id="GO:0003677">
    <property type="term" value="F:DNA binding"/>
    <property type="evidence" value="ECO:0007669"/>
    <property type="project" value="TreeGrafter"/>
</dbReference>
<evidence type="ECO:0000256" key="3">
    <source>
        <dbReference type="ARBA" id="ARBA00023242"/>
    </source>
</evidence>
<dbReference type="AlphaFoldDB" id="A0AAV4MXD8"/>
<dbReference type="Pfam" id="PF04935">
    <property type="entry name" value="SURF6"/>
    <property type="match status" value="1"/>
</dbReference>